<reference evidence="4" key="2">
    <citation type="submission" date="2022-03" db="EMBL/GenBank/DDBJ databases">
        <title>Draft title - Genomic analysis of global carrot germplasm unveils the trajectory of domestication and the origin of high carotenoid orange carrot.</title>
        <authorList>
            <person name="Iorizzo M."/>
            <person name="Ellison S."/>
            <person name="Senalik D."/>
            <person name="Macko-Podgorni A."/>
            <person name="Grzebelus D."/>
            <person name="Bostan H."/>
            <person name="Rolling W."/>
            <person name="Curaba J."/>
            <person name="Simon P."/>
        </authorList>
    </citation>
    <scope>NUCLEOTIDE SEQUENCE</scope>
    <source>
        <tissue evidence="4">Leaf</tissue>
    </source>
</reference>
<dbReference type="Proteomes" id="UP000077755">
    <property type="component" value="Chromosome 3"/>
</dbReference>
<evidence type="ECO:0000256" key="2">
    <source>
        <dbReference type="SAM" id="Phobius"/>
    </source>
</evidence>
<protein>
    <submittedName>
        <fullName evidence="3">Uncharacterized protein</fullName>
    </submittedName>
</protein>
<keyword evidence="5" id="KW-1185">Reference proteome</keyword>
<keyword evidence="2" id="KW-1133">Transmembrane helix</keyword>
<reference evidence="3" key="1">
    <citation type="journal article" date="2016" name="Nat. Genet.">
        <title>A high-quality carrot genome assembly provides new insights into carotenoid accumulation and asterid genome evolution.</title>
        <authorList>
            <person name="Iorizzo M."/>
            <person name="Ellison S."/>
            <person name="Senalik D."/>
            <person name="Zeng P."/>
            <person name="Satapoomin P."/>
            <person name="Huang J."/>
            <person name="Bowman M."/>
            <person name="Iovene M."/>
            <person name="Sanseverino W."/>
            <person name="Cavagnaro P."/>
            <person name="Yildiz M."/>
            <person name="Macko-Podgorni A."/>
            <person name="Moranska E."/>
            <person name="Grzebelus E."/>
            <person name="Grzebelus D."/>
            <person name="Ashrafi H."/>
            <person name="Zheng Z."/>
            <person name="Cheng S."/>
            <person name="Spooner D."/>
            <person name="Van Deynze A."/>
            <person name="Simon P."/>
        </authorList>
    </citation>
    <scope>NUCLEOTIDE SEQUENCE [LARGE SCALE GENOMIC DNA]</scope>
    <source>
        <tissue evidence="3">Leaf</tissue>
    </source>
</reference>
<dbReference type="EMBL" id="LNRQ01000003">
    <property type="protein sequence ID" value="KZN03817.1"/>
    <property type="molecule type" value="Genomic_DNA"/>
</dbReference>
<organism evidence="3">
    <name type="scientific">Daucus carota subsp. sativus</name>
    <name type="common">Carrot</name>
    <dbReference type="NCBI Taxonomy" id="79200"/>
    <lineage>
        <taxon>Eukaryota</taxon>
        <taxon>Viridiplantae</taxon>
        <taxon>Streptophyta</taxon>
        <taxon>Embryophyta</taxon>
        <taxon>Tracheophyta</taxon>
        <taxon>Spermatophyta</taxon>
        <taxon>Magnoliopsida</taxon>
        <taxon>eudicotyledons</taxon>
        <taxon>Gunneridae</taxon>
        <taxon>Pentapetalae</taxon>
        <taxon>asterids</taxon>
        <taxon>campanulids</taxon>
        <taxon>Apiales</taxon>
        <taxon>Apiaceae</taxon>
        <taxon>Apioideae</taxon>
        <taxon>Scandiceae</taxon>
        <taxon>Daucinae</taxon>
        <taxon>Daucus</taxon>
        <taxon>Daucus sect. Daucus</taxon>
    </lineage>
</organism>
<feature type="compositionally biased region" description="Polar residues" evidence="1">
    <location>
        <begin position="50"/>
        <end position="61"/>
    </location>
</feature>
<proteinExistence type="predicted"/>
<accession>A0A161Y3M1</accession>
<dbReference type="Gramene" id="KZN03817">
    <property type="protein sequence ID" value="KZN03817"/>
    <property type="gene ID" value="DCAR_012573"/>
</dbReference>
<feature type="region of interest" description="Disordered" evidence="1">
    <location>
        <begin position="42"/>
        <end position="67"/>
    </location>
</feature>
<dbReference type="EMBL" id="CP093345">
    <property type="protein sequence ID" value="WOG94327.1"/>
    <property type="molecule type" value="Genomic_DNA"/>
</dbReference>
<dbReference type="AlphaFoldDB" id="A0A161Y3M1"/>
<evidence type="ECO:0000313" key="4">
    <source>
        <dbReference type="EMBL" id="WOG94327.1"/>
    </source>
</evidence>
<keyword evidence="2" id="KW-0472">Membrane</keyword>
<evidence type="ECO:0000313" key="3">
    <source>
        <dbReference type="EMBL" id="KZN03817.1"/>
    </source>
</evidence>
<evidence type="ECO:0000313" key="5">
    <source>
        <dbReference type="Proteomes" id="UP000077755"/>
    </source>
</evidence>
<name>A0A161Y3M1_DAUCS</name>
<sequence>MASSSCARIVYSILIIISILSLISSNHEDENRKLLTYGKPAASDFPQAGQKESPSPTSTWLQIPGLP</sequence>
<evidence type="ECO:0000256" key="1">
    <source>
        <dbReference type="SAM" id="MobiDB-lite"/>
    </source>
</evidence>
<keyword evidence="2" id="KW-0812">Transmembrane</keyword>
<feature type="transmembrane region" description="Helical" evidence="2">
    <location>
        <begin position="6"/>
        <end position="23"/>
    </location>
</feature>
<gene>
    <name evidence="3" type="ORF">DCAR_012573</name>
    <name evidence="4" type="ORF">DCAR_0313620</name>
</gene>